<dbReference type="AlphaFoldDB" id="A0A1G5Y7U6"/>
<keyword evidence="1" id="KW-0472">Membrane</keyword>
<dbReference type="Proteomes" id="UP000198756">
    <property type="component" value="Unassembled WGS sequence"/>
</dbReference>
<keyword evidence="1" id="KW-1133">Transmembrane helix</keyword>
<proteinExistence type="predicted"/>
<feature type="transmembrane region" description="Helical" evidence="1">
    <location>
        <begin position="69"/>
        <end position="86"/>
    </location>
</feature>
<dbReference type="EMBL" id="FMXE01000014">
    <property type="protein sequence ID" value="SDA78127.1"/>
    <property type="molecule type" value="Genomic_DNA"/>
</dbReference>
<keyword evidence="3" id="KW-0808">Transferase</keyword>
<dbReference type="STRING" id="279824.SAMN03080617_02284"/>
<accession>A0A1G5Y7U6</accession>
<dbReference type="SUPFAM" id="SSF53756">
    <property type="entry name" value="UDP-Glycosyltransferase/glycogen phosphorylase"/>
    <property type="match status" value="1"/>
</dbReference>
<reference evidence="4" key="1">
    <citation type="submission" date="2016-10" db="EMBL/GenBank/DDBJ databases">
        <authorList>
            <person name="Varghese N."/>
            <person name="Submissions S."/>
        </authorList>
    </citation>
    <scope>NUCLEOTIDE SEQUENCE [LARGE SCALE GENOMIC DNA]</scope>
    <source>
        <strain evidence="4">DSM 22703</strain>
    </source>
</reference>
<feature type="domain" description="Glycosyl transferase family 1" evidence="2">
    <location>
        <begin position="192"/>
        <end position="352"/>
    </location>
</feature>
<keyword evidence="1" id="KW-0812">Transmembrane</keyword>
<evidence type="ECO:0000313" key="3">
    <source>
        <dbReference type="EMBL" id="SDA78127.1"/>
    </source>
</evidence>
<dbReference type="GO" id="GO:0016757">
    <property type="term" value="F:glycosyltransferase activity"/>
    <property type="evidence" value="ECO:0007669"/>
    <property type="project" value="InterPro"/>
</dbReference>
<dbReference type="RefSeq" id="WP_092730068.1">
    <property type="nucleotide sequence ID" value="NZ_FMXE01000014.1"/>
</dbReference>
<dbReference type="InterPro" id="IPR001296">
    <property type="entry name" value="Glyco_trans_1"/>
</dbReference>
<dbReference type="CDD" id="cd03801">
    <property type="entry name" value="GT4_PimA-like"/>
    <property type="match status" value="1"/>
</dbReference>
<protein>
    <submittedName>
        <fullName evidence="3">Glycosyltransferase involved in cell wall bisynthesis</fullName>
    </submittedName>
</protein>
<dbReference type="Gene3D" id="3.40.50.2000">
    <property type="entry name" value="Glycogen Phosphorylase B"/>
    <property type="match status" value="2"/>
</dbReference>
<dbReference type="PANTHER" id="PTHR12526">
    <property type="entry name" value="GLYCOSYLTRANSFERASE"/>
    <property type="match status" value="1"/>
</dbReference>
<dbReference type="OrthoDB" id="9806653at2"/>
<feature type="transmembrane region" description="Helical" evidence="1">
    <location>
        <begin position="98"/>
        <end position="118"/>
    </location>
</feature>
<organism evidence="3 4">
    <name type="scientific">Algoriphagus alkaliphilus</name>
    <dbReference type="NCBI Taxonomy" id="279824"/>
    <lineage>
        <taxon>Bacteria</taxon>
        <taxon>Pseudomonadati</taxon>
        <taxon>Bacteroidota</taxon>
        <taxon>Cytophagia</taxon>
        <taxon>Cytophagales</taxon>
        <taxon>Cyclobacteriaceae</taxon>
        <taxon>Algoriphagus</taxon>
    </lineage>
</organism>
<evidence type="ECO:0000259" key="2">
    <source>
        <dbReference type="Pfam" id="PF00534"/>
    </source>
</evidence>
<dbReference type="Pfam" id="PF00534">
    <property type="entry name" value="Glycos_transf_1"/>
    <property type="match status" value="1"/>
</dbReference>
<keyword evidence="4" id="KW-1185">Reference proteome</keyword>
<evidence type="ECO:0000256" key="1">
    <source>
        <dbReference type="SAM" id="Phobius"/>
    </source>
</evidence>
<name>A0A1G5Y7U6_9BACT</name>
<sequence>MRVVIINSTTDLYGANRILSQSIFGFPSSCEIEIWLPNLDGPLLDLLRETHPNIKIRSFENIPIIQRKMFTPQGVFFLLSLIFKFYKILKYENKKEKINLLYVNTLSNFFILPISWFLKIHTLVHVHEILESPRLIGGLFSRYAVFFSDRILCVSNAVVKGLKKWSSPKFDYKISCIYNGIPDLYNPEINKAPNETSIYLTLIARIKPEKGIWFFLEALKEMEHKNLVLARIIGGPAPFGDSYVSKLKDDIKDFPLSIEYIPFLKDISWYLNQTDVLVVPSLMKDPFPTTVLEGMACGKAVIASDTGGAAEAISHFHTGILISSSDIKSFASYLDQLVIDHSFRQNLGHEARISFLKNFTEVIFRKNLNEYFSKILSN</sequence>
<gene>
    <name evidence="3" type="ORF">SAMN03080617_02284</name>
</gene>
<evidence type="ECO:0000313" key="4">
    <source>
        <dbReference type="Proteomes" id="UP000198756"/>
    </source>
</evidence>